<dbReference type="AlphaFoldDB" id="A0A024U393"/>
<evidence type="ECO:0000313" key="2">
    <source>
        <dbReference type="EMBL" id="ETW00083.1"/>
    </source>
</evidence>
<protein>
    <submittedName>
        <fullName evidence="2">Uncharacterized protein</fullName>
    </submittedName>
</protein>
<accession>A0A024U393</accession>
<feature type="compositionally biased region" description="Basic and acidic residues" evidence="1">
    <location>
        <begin position="32"/>
        <end position="42"/>
    </location>
</feature>
<proteinExistence type="predicted"/>
<dbReference type="RefSeq" id="XP_008871108.1">
    <property type="nucleotide sequence ID" value="XM_008872886.1"/>
</dbReference>
<feature type="region of interest" description="Disordered" evidence="1">
    <location>
        <begin position="14"/>
        <end position="42"/>
    </location>
</feature>
<organism evidence="2">
    <name type="scientific">Aphanomyces invadans</name>
    <dbReference type="NCBI Taxonomy" id="157072"/>
    <lineage>
        <taxon>Eukaryota</taxon>
        <taxon>Sar</taxon>
        <taxon>Stramenopiles</taxon>
        <taxon>Oomycota</taxon>
        <taxon>Saprolegniomycetes</taxon>
        <taxon>Saprolegniales</taxon>
        <taxon>Verrucalvaceae</taxon>
        <taxon>Aphanomyces</taxon>
    </lineage>
</organism>
<dbReference type="VEuPathDB" id="FungiDB:H310_07509"/>
<name>A0A024U393_9STRA</name>
<dbReference type="GeneID" id="20084559"/>
<gene>
    <name evidence="2" type="ORF">H310_07509</name>
</gene>
<reference evidence="2" key="1">
    <citation type="submission" date="2013-12" db="EMBL/GenBank/DDBJ databases">
        <title>The Genome Sequence of Aphanomyces invadans NJM9701.</title>
        <authorList>
            <consortium name="The Broad Institute Genomics Platform"/>
            <person name="Russ C."/>
            <person name="Tyler B."/>
            <person name="van West P."/>
            <person name="Dieguez-Uribeondo J."/>
            <person name="Young S.K."/>
            <person name="Zeng Q."/>
            <person name="Gargeya S."/>
            <person name="Fitzgerald M."/>
            <person name="Abouelleil A."/>
            <person name="Alvarado L."/>
            <person name="Chapman S.B."/>
            <person name="Gainer-Dewar J."/>
            <person name="Goldberg J."/>
            <person name="Griggs A."/>
            <person name="Gujja S."/>
            <person name="Hansen M."/>
            <person name="Howarth C."/>
            <person name="Imamovic A."/>
            <person name="Ireland A."/>
            <person name="Larimer J."/>
            <person name="McCowan C."/>
            <person name="Murphy C."/>
            <person name="Pearson M."/>
            <person name="Poon T.W."/>
            <person name="Priest M."/>
            <person name="Roberts A."/>
            <person name="Saif S."/>
            <person name="Shea T."/>
            <person name="Sykes S."/>
            <person name="Wortman J."/>
            <person name="Nusbaum C."/>
            <person name="Birren B."/>
        </authorList>
    </citation>
    <scope>NUCLEOTIDE SEQUENCE [LARGE SCALE GENOMIC DNA]</scope>
    <source>
        <strain evidence="2">NJM9701</strain>
    </source>
</reference>
<dbReference type="EMBL" id="KI913965">
    <property type="protein sequence ID" value="ETW00083.1"/>
    <property type="molecule type" value="Genomic_DNA"/>
</dbReference>
<evidence type="ECO:0000256" key="1">
    <source>
        <dbReference type="SAM" id="MobiDB-lite"/>
    </source>
</evidence>
<sequence length="128" mass="14156">MTVSSWDHMDTIHSNMGKIVKQPDQSRVQVVPHEDERDGNDKQQARTGVHLLGHQHVVADLSNDTKHEDGMDILGPLASISLDLAQTNGHGAKIVHIKDIRRFKLSMPLYPERASGPVHVAKKATTSQ</sequence>